<keyword evidence="2" id="KW-1133">Transmembrane helix</keyword>
<dbReference type="InterPro" id="IPR039331">
    <property type="entry name" value="PAPs-like"/>
</dbReference>
<proteinExistence type="predicted"/>
<gene>
    <name evidence="4" type="ORF">IWW39_003530</name>
</gene>
<dbReference type="OrthoDB" id="45007at2759"/>
<keyword evidence="5" id="KW-1185">Reference proteome</keyword>
<evidence type="ECO:0000256" key="1">
    <source>
        <dbReference type="ARBA" id="ARBA00022729"/>
    </source>
</evidence>
<dbReference type="InterPro" id="IPR029052">
    <property type="entry name" value="Metallo-depent_PP-like"/>
</dbReference>
<feature type="transmembrane region" description="Helical" evidence="2">
    <location>
        <begin position="7"/>
        <end position="26"/>
    </location>
</feature>
<keyword evidence="2" id="KW-0472">Membrane</keyword>
<organism evidence="4 5">
    <name type="scientific">Coemansia spiralis</name>
    <dbReference type="NCBI Taxonomy" id="417178"/>
    <lineage>
        <taxon>Eukaryota</taxon>
        <taxon>Fungi</taxon>
        <taxon>Fungi incertae sedis</taxon>
        <taxon>Zoopagomycota</taxon>
        <taxon>Kickxellomycotina</taxon>
        <taxon>Kickxellomycetes</taxon>
        <taxon>Kickxellales</taxon>
        <taxon>Kickxellaceae</taxon>
        <taxon>Coemansia</taxon>
    </lineage>
</organism>
<dbReference type="Pfam" id="PF00149">
    <property type="entry name" value="Metallophos"/>
    <property type="match status" value="1"/>
</dbReference>
<dbReference type="GO" id="GO:0003993">
    <property type="term" value="F:acid phosphatase activity"/>
    <property type="evidence" value="ECO:0007669"/>
    <property type="project" value="InterPro"/>
</dbReference>
<keyword evidence="2" id="KW-0812">Transmembrane</keyword>
<evidence type="ECO:0000313" key="5">
    <source>
        <dbReference type="Proteomes" id="UP001151516"/>
    </source>
</evidence>
<evidence type="ECO:0000259" key="3">
    <source>
        <dbReference type="Pfam" id="PF00149"/>
    </source>
</evidence>
<dbReference type="EMBL" id="JANBTX010000101">
    <property type="protein sequence ID" value="KAJ2686588.1"/>
    <property type="molecule type" value="Genomic_DNA"/>
</dbReference>
<keyword evidence="1" id="KW-0732">Signal</keyword>
<dbReference type="SUPFAM" id="SSF56300">
    <property type="entry name" value="Metallo-dependent phosphatases"/>
    <property type="match status" value="1"/>
</dbReference>
<dbReference type="Gene3D" id="3.60.21.10">
    <property type="match status" value="1"/>
</dbReference>
<evidence type="ECO:0000256" key="2">
    <source>
        <dbReference type="SAM" id="Phobius"/>
    </source>
</evidence>
<accession>A0A9W8GJ51</accession>
<dbReference type="Proteomes" id="UP001151516">
    <property type="component" value="Unassembled WGS sequence"/>
</dbReference>
<name>A0A9W8GJ51_9FUNG</name>
<evidence type="ECO:0000313" key="4">
    <source>
        <dbReference type="EMBL" id="KAJ2686588.1"/>
    </source>
</evidence>
<dbReference type="PANTHER" id="PTHR22953:SF153">
    <property type="entry name" value="PURPLE ACID PHOSPHATASE"/>
    <property type="match status" value="1"/>
</dbReference>
<reference evidence="4" key="1">
    <citation type="submission" date="2022-07" db="EMBL/GenBank/DDBJ databases">
        <title>Phylogenomic reconstructions and comparative analyses of Kickxellomycotina fungi.</title>
        <authorList>
            <person name="Reynolds N.K."/>
            <person name="Stajich J.E."/>
            <person name="Barry K."/>
            <person name="Grigoriev I.V."/>
            <person name="Crous P."/>
            <person name="Smith M.E."/>
        </authorList>
    </citation>
    <scope>NUCLEOTIDE SEQUENCE</scope>
    <source>
        <strain evidence="4">CBS 109367</strain>
    </source>
</reference>
<protein>
    <recommendedName>
        <fullName evidence="3">Calcineurin-like phosphoesterase domain-containing protein</fullName>
    </recommendedName>
</protein>
<feature type="domain" description="Calcineurin-like phosphoesterase" evidence="3">
    <location>
        <begin position="153"/>
        <end position="366"/>
    </location>
</feature>
<dbReference type="AlphaFoldDB" id="A0A9W8GJ51"/>
<sequence length="445" mass="50759">MRYYFRRWLLLIAAQLFVVCTLYLVLEDSQIRTLLSTFVDWLEDRGVYMCHIRKLPMVFEHGPEHYYVVWETSCPANGSSLEWWLDGTPDNGSSILRHFVQAQYKMIDKSRHRYSAIIGPAGHATKVHYASNSLGKSTPLYSIARRNETELTRVLVVADNQNGPTEFRRVLASIQSHYGSNSIPDAILHVGDVVRKVDKLSHWHSQFFSPLEDAGGYQHGSPILFAPGNHDHDSERVPGNSNVYTDMYHGILTTDGLRDPAVTNGTYHRFYHTTSLGSARVIVLDSECPSTEQSEFLELELQSAAFQSARFRIVAVHIPPYIEFWNPDAWNKKGEKHWGEQVRLEYDALFRRHNVDLVISGHQHNYQRGTVQRNPQSADPTDTITYAIVGGAGGDLDLERAENWNMYNVTYLGHHFVSLEVDGQQLRWIAKNKAGSIIDQFSIVR</sequence>
<comment type="caution">
    <text evidence="4">The sequence shown here is derived from an EMBL/GenBank/DDBJ whole genome shotgun (WGS) entry which is preliminary data.</text>
</comment>
<dbReference type="PANTHER" id="PTHR22953">
    <property type="entry name" value="ACID PHOSPHATASE RELATED"/>
    <property type="match status" value="1"/>
</dbReference>
<dbReference type="InterPro" id="IPR004843">
    <property type="entry name" value="Calcineurin-like_PHP"/>
</dbReference>